<dbReference type="Proteomes" id="UP001515480">
    <property type="component" value="Unassembled WGS sequence"/>
</dbReference>
<organism evidence="1 2">
    <name type="scientific">Prymnesium parvum</name>
    <name type="common">Toxic golden alga</name>
    <dbReference type="NCBI Taxonomy" id="97485"/>
    <lineage>
        <taxon>Eukaryota</taxon>
        <taxon>Haptista</taxon>
        <taxon>Haptophyta</taxon>
        <taxon>Prymnesiophyceae</taxon>
        <taxon>Prymnesiales</taxon>
        <taxon>Prymnesiaceae</taxon>
        <taxon>Prymnesium</taxon>
    </lineage>
</organism>
<protein>
    <submittedName>
        <fullName evidence="1">Uncharacterized protein</fullName>
    </submittedName>
</protein>
<dbReference type="EMBL" id="JBGBPQ010000015">
    <property type="protein sequence ID" value="KAL1510782.1"/>
    <property type="molecule type" value="Genomic_DNA"/>
</dbReference>
<name>A0AB34J044_PRYPA</name>
<reference evidence="1 2" key="1">
    <citation type="journal article" date="2024" name="Science">
        <title>Giant polyketide synthase enzymes in the biosynthesis of giant marine polyether toxins.</title>
        <authorList>
            <person name="Fallon T.R."/>
            <person name="Shende V.V."/>
            <person name="Wierzbicki I.H."/>
            <person name="Pendleton A.L."/>
            <person name="Watervoot N.F."/>
            <person name="Auber R.P."/>
            <person name="Gonzalez D.J."/>
            <person name="Wisecaver J.H."/>
            <person name="Moore B.S."/>
        </authorList>
    </citation>
    <scope>NUCLEOTIDE SEQUENCE [LARGE SCALE GENOMIC DNA]</scope>
    <source>
        <strain evidence="1 2">12B1</strain>
    </source>
</reference>
<dbReference type="AlphaFoldDB" id="A0AB34J044"/>
<sequence length="183" mass="20786">MRPFERDDTDYREERAVEAFNAAGLVMAEYKRLNPQAVSACPHVALCVVPRQMVQLGDPGRRGTDHSESYGASIKDSIHRRCLRRRKAVAAATHHRRNSKGEVVKTWTQRALSVSRIMQTFRDQSVRERVMRDEESVPYLLRHHYKLATTGFSTVGEAAAKDLGDEQKLSSIFARMSEARDLA</sequence>
<evidence type="ECO:0000313" key="1">
    <source>
        <dbReference type="EMBL" id="KAL1510782.1"/>
    </source>
</evidence>
<proteinExistence type="predicted"/>
<gene>
    <name evidence="1" type="ORF">AB1Y20_007068</name>
</gene>
<keyword evidence="2" id="KW-1185">Reference proteome</keyword>
<accession>A0AB34J044</accession>
<evidence type="ECO:0000313" key="2">
    <source>
        <dbReference type="Proteomes" id="UP001515480"/>
    </source>
</evidence>
<comment type="caution">
    <text evidence="1">The sequence shown here is derived from an EMBL/GenBank/DDBJ whole genome shotgun (WGS) entry which is preliminary data.</text>
</comment>